<protein>
    <submittedName>
        <fullName evidence="2">Uncharacterized protein</fullName>
    </submittedName>
</protein>
<reference evidence="2" key="1">
    <citation type="submission" date="2014-12" db="EMBL/GenBank/DDBJ databases">
        <title>Insight into the proteome of Arion vulgaris.</title>
        <authorList>
            <person name="Aradska J."/>
            <person name="Bulat T."/>
            <person name="Smidak R."/>
            <person name="Sarate P."/>
            <person name="Gangsoo J."/>
            <person name="Sialana F."/>
            <person name="Bilban M."/>
            <person name="Lubec G."/>
        </authorList>
    </citation>
    <scope>NUCLEOTIDE SEQUENCE</scope>
    <source>
        <tissue evidence="2">Skin</tissue>
    </source>
</reference>
<sequence length="68" mass="7289">MTYQMVCPSLGVNGDVITETAVIQVIIFSTVSTMTMASPPSFQTLPNHKDRGPTRSRTSGCSICVIDP</sequence>
<gene>
    <name evidence="2" type="primary">ORF36689</name>
</gene>
<dbReference type="AlphaFoldDB" id="A0A0B6YVT1"/>
<feature type="region of interest" description="Disordered" evidence="1">
    <location>
        <begin position="39"/>
        <end position="61"/>
    </location>
</feature>
<evidence type="ECO:0000313" key="2">
    <source>
        <dbReference type="EMBL" id="CEK59555.1"/>
    </source>
</evidence>
<evidence type="ECO:0000256" key="1">
    <source>
        <dbReference type="SAM" id="MobiDB-lite"/>
    </source>
</evidence>
<dbReference type="EMBL" id="HACG01012690">
    <property type="protein sequence ID" value="CEK59555.1"/>
    <property type="molecule type" value="Transcribed_RNA"/>
</dbReference>
<proteinExistence type="predicted"/>
<name>A0A0B6YVT1_9EUPU</name>
<accession>A0A0B6YVT1</accession>
<feature type="non-terminal residue" evidence="2">
    <location>
        <position position="68"/>
    </location>
</feature>
<organism evidence="2">
    <name type="scientific">Arion vulgaris</name>
    <dbReference type="NCBI Taxonomy" id="1028688"/>
    <lineage>
        <taxon>Eukaryota</taxon>
        <taxon>Metazoa</taxon>
        <taxon>Spiralia</taxon>
        <taxon>Lophotrochozoa</taxon>
        <taxon>Mollusca</taxon>
        <taxon>Gastropoda</taxon>
        <taxon>Heterobranchia</taxon>
        <taxon>Euthyneura</taxon>
        <taxon>Panpulmonata</taxon>
        <taxon>Eupulmonata</taxon>
        <taxon>Stylommatophora</taxon>
        <taxon>Helicina</taxon>
        <taxon>Arionoidea</taxon>
        <taxon>Arionidae</taxon>
        <taxon>Arion</taxon>
    </lineage>
</organism>